<evidence type="ECO:0000313" key="15">
    <source>
        <dbReference type="EMBL" id="MVU83344.1"/>
    </source>
</evidence>
<feature type="transmembrane region" description="Helical" evidence="14">
    <location>
        <begin position="178"/>
        <end position="208"/>
    </location>
</feature>
<dbReference type="Proteomes" id="UP000466794">
    <property type="component" value="Unassembled WGS sequence"/>
</dbReference>
<keyword evidence="3" id="KW-0813">Transport</keyword>
<name>A0A7K1V9M9_9NOCA</name>
<sequence>MQHPDSLTSDPAPSPATERNSRLTDTTRVETFSDGVMAIAITLLVLEIRVPETEDGNLWHELTGLWPSYLAYAGSFLTVGVIWLCHHRFFGRIRKMDGLLHCGNLLLLLAVAFLPFPTTVLAHHLEDGGWNARVATAFYGVVGALQAAAWFVMWIALRRDPDLFEPGYDAVFARRESMQAVVGFVVFDVIAAIGLLLPAAALVLYLAAVLGYGVSSTRNHVLSRA</sequence>
<dbReference type="PANTHER" id="PTHR31462">
    <property type="entry name" value="ENDOSOMAL/LYSOSOMAL POTASSIUM CHANNEL TMEM175"/>
    <property type="match status" value="1"/>
</dbReference>
<dbReference type="Pfam" id="PF06736">
    <property type="entry name" value="TMEM175"/>
    <property type="match status" value="1"/>
</dbReference>
<feature type="transmembrane region" description="Helical" evidence="14">
    <location>
        <begin position="98"/>
        <end position="116"/>
    </location>
</feature>
<keyword evidence="7" id="KW-0630">Potassium</keyword>
<feature type="compositionally biased region" description="Polar residues" evidence="13">
    <location>
        <begin position="1"/>
        <end position="11"/>
    </location>
</feature>
<organism evidence="15 16">
    <name type="scientific">Nocardia terrae</name>
    <dbReference type="NCBI Taxonomy" id="2675851"/>
    <lineage>
        <taxon>Bacteria</taxon>
        <taxon>Bacillati</taxon>
        <taxon>Actinomycetota</taxon>
        <taxon>Actinomycetes</taxon>
        <taxon>Mycobacteriales</taxon>
        <taxon>Nocardiaceae</taxon>
        <taxon>Nocardia</taxon>
    </lineage>
</organism>
<evidence type="ECO:0000256" key="12">
    <source>
        <dbReference type="ARBA" id="ARBA00034430"/>
    </source>
</evidence>
<evidence type="ECO:0000256" key="1">
    <source>
        <dbReference type="ARBA" id="ARBA00004141"/>
    </source>
</evidence>
<keyword evidence="6" id="KW-0631">Potassium channel</keyword>
<evidence type="ECO:0000256" key="14">
    <source>
        <dbReference type="SAM" id="Phobius"/>
    </source>
</evidence>
<keyword evidence="11" id="KW-0407">Ion channel</keyword>
<keyword evidence="5 14" id="KW-0812">Transmembrane</keyword>
<protein>
    <submittedName>
        <fullName evidence="15">DUF1211 domain-containing protein</fullName>
    </submittedName>
</protein>
<reference evidence="15 16" key="1">
    <citation type="submission" date="2019-12" db="EMBL/GenBank/DDBJ databases">
        <title>Nocardia sp. nov. ET3-3 isolated from soil.</title>
        <authorList>
            <person name="Kanchanasin P."/>
            <person name="Tanasupawat S."/>
            <person name="Yuki M."/>
            <person name="Kudo T."/>
        </authorList>
    </citation>
    <scope>NUCLEOTIDE SEQUENCE [LARGE SCALE GENOMIC DNA]</scope>
    <source>
        <strain evidence="15 16">ET3-3</strain>
    </source>
</reference>
<comment type="subcellular location">
    <subcellularLocation>
        <location evidence="1">Membrane</location>
        <topology evidence="1">Multi-pass membrane protein</topology>
    </subcellularLocation>
</comment>
<dbReference type="InterPro" id="IPR010617">
    <property type="entry name" value="TMEM175-like"/>
</dbReference>
<dbReference type="GO" id="GO:0016020">
    <property type="term" value="C:membrane"/>
    <property type="evidence" value="ECO:0007669"/>
    <property type="project" value="UniProtKB-SubCell"/>
</dbReference>
<comment type="similarity">
    <text evidence="2">Belongs to the TMEM175 family.</text>
</comment>
<feature type="transmembrane region" description="Helical" evidence="14">
    <location>
        <begin position="66"/>
        <end position="86"/>
    </location>
</feature>
<evidence type="ECO:0000256" key="10">
    <source>
        <dbReference type="ARBA" id="ARBA00023136"/>
    </source>
</evidence>
<keyword evidence="10 14" id="KW-0472">Membrane</keyword>
<evidence type="ECO:0000256" key="6">
    <source>
        <dbReference type="ARBA" id="ARBA00022826"/>
    </source>
</evidence>
<keyword evidence="9" id="KW-0406">Ion transport</keyword>
<dbReference type="PANTHER" id="PTHR31462:SF5">
    <property type="entry name" value="ENDOSOMAL_LYSOSOMAL PROTON CHANNEL TMEM175"/>
    <property type="match status" value="1"/>
</dbReference>
<evidence type="ECO:0000256" key="7">
    <source>
        <dbReference type="ARBA" id="ARBA00022958"/>
    </source>
</evidence>
<evidence type="ECO:0000256" key="9">
    <source>
        <dbReference type="ARBA" id="ARBA00023065"/>
    </source>
</evidence>
<keyword evidence="4" id="KW-0633">Potassium transport</keyword>
<evidence type="ECO:0000256" key="4">
    <source>
        <dbReference type="ARBA" id="ARBA00022538"/>
    </source>
</evidence>
<dbReference type="EMBL" id="WRPP01000013">
    <property type="protein sequence ID" value="MVU83344.1"/>
    <property type="molecule type" value="Genomic_DNA"/>
</dbReference>
<evidence type="ECO:0000256" key="5">
    <source>
        <dbReference type="ARBA" id="ARBA00022692"/>
    </source>
</evidence>
<comment type="caution">
    <text evidence="15">The sequence shown here is derived from an EMBL/GenBank/DDBJ whole genome shotgun (WGS) entry which is preliminary data.</text>
</comment>
<dbReference type="AlphaFoldDB" id="A0A7K1V9M9"/>
<gene>
    <name evidence="15" type="ORF">GPX89_39665</name>
</gene>
<evidence type="ECO:0000313" key="16">
    <source>
        <dbReference type="Proteomes" id="UP000466794"/>
    </source>
</evidence>
<keyword evidence="16" id="KW-1185">Reference proteome</keyword>
<comment type="catalytic activity">
    <reaction evidence="12">
        <text>K(+)(in) = K(+)(out)</text>
        <dbReference type="Rhea" id="RHEA:29463"/>
        <dbReference type="ChEBI" id="CHEBI:29103"/>
    </reaction>
</comment>
<accession>A0A7K1V9M9</accession>
<feature type="region of interest" description="Disordered" evidence="13">
    <location>
        <begin position="1"/>
        <end position="23"/>
    </location>
</feature>
<dbReference type="GO" id="GO:0005267">
    <property type="term" value="F:potassium channel activity"/>
    <property type="evidence" value="ECO:0007669"/>
    <property type="project" value="UniProtKB-KW"/>
</dbReference>
<evidence type="ECO:0000256" key="3">
    <source>
        <dbReference type="ARBA" id="ARBA00022448"/>
    </source>
</evidence>
<dbReference type="GO" id="GO:0015252">
    <property type="term" value="F:proton channel activity"/>
    <property type="evidence" value="ECO:0007669"/>
    <property type="project" value="InterPro"/>
</dbReference>
<dbReference type="RefSeq" id="WP_157392945.1">
    <property type="nucleotide sequence ID" value="NZ_WRPP01000013.1"/>
</dbReference>
<keyword evidence="8 14" id="KW-1133">Transmembrane helix</keyword>
<proteinExistence type="inferred from homology"/>
<evidence type="ECO:0000256" key="8">
    <source>
        <dbReference type="ARBA" id="ARBA00022989"/>
    </source>
</evidence>
<evidence type="ECO:0000256" key="13">
    <source>
        <dbReference type="SAM" id="MobiDB-lite"/>
    </source>
</evidence>
<evidence type="ECO:0000256" key="11">
    <source>
        <dbReference type="ARBA" id="ARBA00023303"/>
    </source>
</evidence>
<feature type="transmembrane region" description="Helical" evidence="14">
    <location>
        <begin position="136"/>
        <end position="157"/>
    </location>
</feature>
<evidence type="ECO:0000256" key="2">
    <source>
        <dbReference type="ARBA" id="ARBA00006920"/>
    </source>
</evidence>